<comment type="caution">
    <text evidence="10">The sequence shown here is derived from an EMBL/GenBank/DDBJ whole genome shotgun (WGS) entry which is preliminary data.</text>
</comment>
<evidence type="ECO:0000256" key="5">
    <source>
        <dbReference type="ARBA" id="ARBA00022989"/>
    </source>
</evidence>
<dbReference type="FunFam" id="1.10.3730.20:FF:000001">
    <property type="entry name" value="Quaternary ammonium compound resistance transporter SugE"/>
    <property type="match status" value="1"/>
</dbReference>
<dbReference type="PANTHER" id="PTHR30561:SF1">
    <property type="entry name" value="MULTIDRUG TRANSPORTER EMRE"/>
    <property type="match status" value="1"/>
</dbReference>
<keyword evidence="6 9" id="KW-0472">Membrane</keyword>
<keyword evidence="4 8" id="KW-0812">Transmembrane</keyword>
<keyword evidence="2" id="KW-0813">Transport</keyword>
<organism evidence="10 11">
    <name type="scientific">Nitrolancea hollandica Lb</name>
    <dbReference type="NCBI Taxonomy" id="1129897"/>
    <lineage>
        <taxon>Bacteria</taxon>
        <taxon>Pseudomonadati</taxon>
        <taxon>Thermomicrobiota</taxon>
        <taxon>Thermomicrobia</taxon>
        <taxon>Sphaerobacterales</taxon>
        <taxon>Sphaerobacterineae</taxon>
        <taxon>Sphaerobacteraceae</taxon>
        <taxon>Nitrolancea</taxon>
    </lineage>
</organism>
<evidence type="ECO:0000256" key="1">
    <source>
        <dbReference type="ARBA" id="ARBA00004651"/>
    </source>
</evidence>
<dbReference type="PANTHER" id="PTHR30561">
    <property type="entry name" value="SMR FAMILY PROTON-DEPENDENT DRUG EFFLUX TRANSPORTER SUGE"/>
    <property type="match status" value="1"/>
</dbReference>
<gene>
    <name evidence="10" type="primary">ebrB</name>
    <name evidence="10" type="ORF">NITHO_1240006</name>
</gene>
<keyword evidence="11" id="KW-1185">Reference proteome</keyword>
<dbReference type="SUPFAM" id="SSF103481">
    <property type="entry name" value="Multidrug resistance efflux transporter EmrE"/>
    <property type="match status" value="1"/>
</dbReference>
<evidence type="ECO:0000256" key="2">
    <source>
        <dbReference type="ARBA" id="ARBA00022448"/>
    </source>
</evidence>
<dbReference type="InterPro" id="IPR000390">
    <property type="entry name" value="Small_drug/metabolite_transptr"/>
</dbReference>
<comment type="similarity">
    <text evidence="7 8">Belongs to the drug/metabolite transporter (DMT) superfamily. Small multidrug resistance (SMR) (TC 2.A.7.1) family.</text>
</comment>
<dbReference type="AlphaFoldDB" id="I4ECV2"/>
<protein>
    <submittedName>
        <fullName evidence="10">Small multidrug efflux transporter</fullName>
    </submittedName>
</protein>
<reference evidence="10 11" key="1">
    <citation type="journal article" date="2012" name="ISME J.">
        <title>Nitrification expanded: discovery, physiology and genomics of a nitrite-oxidizing bacterium from the phylum Chloroflexi.</title>
        <authorList>
            <person name="Sorokin D.Y."/>
            <person name="Lucker S."/>
            <person name="Vejmelkova D."/>
            <person name="Kostrikina N.A."/>
            <person name="Kleerebezem R."/>
            <person name="Rijpstra W.I."/>
            <person name="Damste J.S."/>
            <person name="Le Paslier D."/>
            <person name="Muyzer G."/>
            <person name="Wagner M."/>
            <person name="van Loosdrecht M.C."/>
            <person name="Daims H."/>
        </authorList>
    </citation>
    <scope>NUCLEOTIDE SEQUENCE [LARGE SCALE GENOMIC DNA]</scope>
    <source>
        <strain evidence="11">none</strain>
    </source>
</reference>
<name>I4ECV2_9BACT</name>
<dbReference type="GO" id="GO:1990961">
    <property type="term" value="P:xenobiotic detoxification by transmembrane export across the plasma membrane"/>
    <property type="evidence" value="ECO:0007669"/>
    <property type="project" value="UniProtKB-ARBA"/>
</dbReference>
<accession>I4ECV2</accession>
<comment type="subcellular location">
    <subcellularLocation>
        <location evidence="1 8">Cell membrane</location>
        <topology evidence="1 8">Multi-pass membrane protein</topology>
    </subcellularLocation>
</comment>
<dbReference type="Gene3D" id="1.10.3730.20">
    <property type="match status" value="1"/>
</dbReference>
<feature type="transmembrane region" description="Helical" evidence="9">
    <location>
        <begin position="60"/>
        <end position="79"/>
    </location>
</feature>
<dbReference type="RefSeq" id="WP_008474671.1">
    <property type="nucleotide sequence ID" value="NZ_CAGS01000029.1"/>
</dbReference>
<dbReference type="InterPro" id="IPR045324">
    <property type="entry name" value="Small_multidrug_res"/>
</dbReference>
<dbReference type="Proteomes" id="UP000004221">
    <property type="component" value="Unassembled WGS sequence"/>
</dbReference>
<evidence type="ECO:0000256" key="8">
    <source>
        <dbReference type="RuleBase" id="RU003942"/>
    </source>
</evidence>
<evidence type="ECO:0000313" key="10">
    <source>
        <dbReference type="EMBL" id="CCF82514.1"/>
    </source>
</evidence>
<feature type="transmembrane region" description="Helical" evidence="9">
    <location>
        <begin position="85"/>
        <end position="104"/>
    </location>
</feature>
<evidence type="ECO:0000256" key="7">
    <source>
        <dbReference type="ARBA" id="ARBA00038032"/>
    </source>
</evidence>
<dbReference type="GO" id="GO:0005886">
    <property type="term" value="C:plasma membrane"/>
    <property type="evidence" value="ECO:0007669"/>
    <property type="project" value="UniProtKB-SubCell"/>
</dbReference>
<keyword evidence="5 9" id="KW-1133">Transmembrane helix</keyword>
<dbReference type="InterPro" id="IPR037185">
    <property type="entry name" value="EmrE-like"/>
</dbReference>
<evidence type="ECO:0000256" key="3">
    <source>
        <dbReference type="ARBA" id="ARBA00022475"/>
    </source>
</evidence>
<evidence type="ECO:0000256" key="4">
    <source>
        <dbReference type="ARBA" id="ARBA00022692"/>
    </source>
</evidence>
<evidence type="ECO:0000256" key="9">
    <source>
        <dbReference type="SAM" id="Phobius"/>
    </source>
</evidence>
<proteinExistence type="inferred from homology"/>
<dbReference type="OrthoDB" id="21828at2"/>
<evidence type="ECO:0000256" key="6">
    <source>
        <dbReference type="ARBA" id="ARBA00023136"/>
    </source>
</evidence>
<keyword evidence="3" id="KW-1003">Cell membrane</keyword>
<feature type="transmembrane region" description="Helical" evidence="9">
    <location>
        <begin position="33"/>
        <end position="53"/>
    </location>
</feature>
<evidence type="ECO:0000313" key="11">
    <source>
        <dbReference type="Proteomes" id="UP000004221"/>
    </source>
</evidence>
<sequence>MQPWLMLALAITSELIGETALKAAGGFKRLGPSIVVFVCFILSYVFLSVSILVLPLSIAYAVWSGVGVFATAIIGTWLFREHLTWPKILGMVLIVVGTVLLNLFTRGEL</sequence>
<dbReference type="Pfam" id="PF00893">
    <property type="entry name" value="Multi_Drug_Res"/>
    <property type="match status" value="1"/>
</dbReference>
<dbReference type="GO" id="GO:0022857">
    <property type="term" value="F:transmembrane transporter activity"/>
    <property type="evidence" value="ECO:0007669"/>
    <property type="project" value="InterPro"/>
</dbReference>
<dbReference type="EMBL" id="CAGS01000029">
    <property type="protein sequence ID" value="CCF82514.1"/>
    <property type="molecule type" value="Genomic_DNA"/>
</dbReference>